<protein>
    <submittedName>
        <fullName evidence="1">PilC beta-propeller domain-containing protein</fullName>
    </submittedName>
</protein>
<dbReference type="EMBL" id="FUWR01000037">
    <property type="protein sequence ID" value="SKA25276.1"/>
    <property type="molecule type" value="Genomic_DNA"/>
</dbReference>
<gene>
    <name evidence="1" type="ORF">SAMN02745119_03374</name>
</gene>
<reference evidence="2" key="1">
    <citation type="submission" date="2017-02" db="EMBL/GenBank/DDBJ databases">
        <authorList>
            <person name="Varghese N."/>
            <person name="Submissions S."/>
        </authorList>
    </citation>
    <scope>NUCLEOTIDE SEQUENCE [LARGE SCALE GENOMIC DNA]</scope>
    <source>
        <strain evidence="2">ATCC BAA-34</strain>
    </source>
</reference>
<proteinExistence type="predicted"/>
<dbReference type="AlphaFoldDB" id="A0A1T4SAZ6"/>
<evidence type="ECO:0000313" key="2">
    <source>
        <dbReference type="Proteomes" id="UP000190102"/>
    </source>
</evidence>
<keyword evidence="2" id="KW-1185">Reference proteome</keyword>
<name>A0A1T4SAZ6_9BACT</name>
<accession>A0A1T4SAZ6</accession>
<sequence length="843" mass="89887">MARIPACKAYTIGFGLSGADADAVSLLNSAADSNHGHGQAFLAADQTGLSEALMHVVSNILEINSSFVAPIIPTSPENKTSDASRVYIGLFKPNNTSYWEGNLKKFGLDSYNDLCDKSDLNPSTTPQKCLNYATYMDVVNNTTKLPPADGKDDRDGTMLPMGKTNGAFRDSAISFWSENADAGNVTAGGAGALLQARTPTDRRLFTYLGNANLADASNSFTVSNVAITAGTLGVADSVARDNLINFVVGYDAYDDNSNGSTTDNRDWILGDILHSRPAVVNYKKYTFSTANESSCSTNKTMIFVGANDGMLHAFRDCDGSEAWAFIPPDTLPNLQLMHSATHTNFLDSSVSAYVYDAPVADGLADTVYLMVGQRRGGGGIVSPAKGYYYLIDASDPENPKFVKSISNATSGFSELAETWSEPKLSKIKVGTEYKIAAIFGGGYDNLNEDRRYGAATTYPAASVSVSNTDLGAGLVSSVETTTALNPKGRGIYIVEIARLVAGASGYTSDFTNIGSLIWSYVSNSAASFVGEISTVDVKNRGYTDRLYAIDVAGTLWRFNIGALPSTTDTTTWSGLKVFTANTTTDKGKKVFYKPTIVRDYCYSANSNPAICGDVAETCDMVFYGTGDREHPLNKNVVDRIYMVKVKDSETTGNKTESNLVDVTTNQLQAATVVTNTGTTCSPTPGSIAYILRQLKLGGGWYIKLNELAGEKVLATSAVINKVAYFTTYVPTNSDPCQTTNPGDSYVYALRYNTGEAILNLNTANDVASSTTNTRSQTSGETVLLNRADRKKGVGQGIASGVVVTTSSTGKVSVFVGAGDKPLTNPGITKAGTKPVKMLNWRLR</sequence>
<dbReference type="RefSeq" id="WP_161947529.1">
    <property type="nucleotide sequence ID" value="NZ_FUWR01000037.1"/>
</dbReference>
<evidence type="ECO:0000313" key="1">
    <source>
        <dbReference type="EMBL" id="SKA25276.1"/>
    </source>
</evidence>
<dbReference type="Proteomes" id="UP000190102">
    <property type="component" value="Unassembled WGS sequence"/>
</dbReference>
<organism evidence="1 2">
    <name type="scientific">Trichlorobacter thiogenes</name>
    <dbReference type="NCBI Taxonomy" id="115783"/>
    <lineage>
        <taxon>Bacteria</taxon>
        <taxon>Pseudomonadati</taxon>
        <taxon>Thermodesulfobacteriota</taxon>
        <taxon>Desulfuromonadia</taxon>
        <taxon>Geobacterales</taxon>
        <taxon>Geobacteraceae</taxon>
        <taxon>Trichlorobacter</taxon>
    </lineage>
</organism>
<dbReference type="STRING" id="115783.SAMN02745119_03374"/>